<proteinExistence type="predicted"/>
<feature type="compositionally biased region" description="Polar residues" evidence="4">
    <location>
        <begin position="8"/>
        <end position="17"/>
    </location>
</feature>
<feature type="domain" description="DNA/RNA-binding protein Alba-like" evidence="5">
    <location>
        <begin position="39"/>
        <end position="86"/>
    </location>
</feature>
<keyword evidence="7" id="KW-1185">Reference proteome</keyword>
<comment type="caution">
    <text evidence="6">The sequence shown here is derived from an EMBL/GenBank/DDBJ whole genome shotgun (WGS) entry which is preliminary data.</text>
</comment>
<evidence type="ECO:0000256" key="4">
    <source>
        <dbReference type="SAM" id="MobiDB-lite"/>
    </source>
</evidence>
<dbReference type="GO" id="GO:0003676">
    <property type="term" value="F:nucleic acid binding"/>
    <property type="evidence" value="ECO:0007669"/>
    <property type="project" value="InterPro"/>
</dbReference>
<dbReference type="PANTHER" id="PTHR15314:SF1">
    <property type="entry name" value="RIBONUCLEASE P PROTEIN SUBUNIT P20"/>
    <property type="match status" value="1"/>
</dbReference>
<evidence type="ECO:0000256" key="1">
    <source>
        <dbReference type="ARBA" id="ARBA00004604"/>
    </source>
</evidence>
<dbReference type="SUPFAM" id="SSF82704">
    <property type="entry name" value="AlbA-like"/>
    <property type="match status" value="1"/>
</dbReference>
<sequence length="154" mass="16556">MATETRETAPQVNSSIASIDPEEQRLRRRLPRHLPKRANDIYVNSHSNIKGQQSRGVSLLNESGWVVVHGLGPAVPYAINLALTLQAAVSMPSTLHTNTSSVYLSGDAEPSLDGVDHSYHSKGCAAVHIKISLPQSNGKINSTAKDPNRLVKGS</sequence>
<protein>
    <recommendedName>
        <fullName evidence="5">DNA/RNA-binding protein Alba-like domain-containing protein</fullName>
    </recommendedName>
</protein>
<dbReference type="InterPro" id="IPR036882">
    <property type="entry name" value="Alba-like_dom_sf"/>
</dbReference>
<dbReference type="Proteomes" id="UP001445076">
    <property type="component" value="Unassembled WGS sequence"/>
</dbReference>
<evidence type="ECO:0000256" key="3">
    <source>
        <dbReference type="ARBA" id="ARBA00023242"/>
    </source>
</evidence>
<organism evidence="6 7">
    <name type="scientific">Cherax quadricarinatus</name>
    <name type="common">Australian red claw crayfish</name>
    <dbReference type="NCBI Taxonomy" id="27406"/>
    <lineage>
        <taxon>Eukaryota</taxon>
        <taxon>Metazoa</taxon>
        <taxon>Ecdysozoa</taxon>
        <taxon>Arthropoda</taxon>
        <taxon>Crustacea</taxon>
        <taxon>Multicrustacea</taxon>
        <taxon>Malacostraca</taxon>
        <taxon>Eumalacostraca</taxon>
        <taxon>Eucarida</taxon>
        <taxon>Decapoda</taxon>
        <taxon>Pleocyemata</taxon>
        <taxon>Astacidea</taxon>
        <taxon>Parastacoidea</taxon>
        <taxon>Parastacidae</taxon>
        <taxon>Cherax</taxon>
    </lineage>
</organism>
<comment type="subcellular location">
    <subcellularLocation>
        <location evidence="1">Nucleus</location>
        <location evidence="1">Nucleolus</location>
    </subcellularLocation>
</comment>
<reference evidence="6 7" key="1">
    <citation type="journal article" date="2024" name="BMC Genomics">
        <title>Genome assembly of redclaw crayfish (Cherax quadricarinatus) provides insights into its immune adaptation and hypoxia tolerance.</title>
        <authorList>
            <person name="Liu Z."/>
            <person name="Zheng J."/>
            <person name="Li H."/>
            <person name="Fang K."/>
            <person name="Wang S."/>
            <person name="He J."/>
            <person name="Zhou D."/>
            <person name="Weng S."/>
            <person name="Chi M."/>
            <person name="Gu Z."/>
            <person name="He J."/>
            <person name="Li F."/>
            <person name="Wang M."/>
        </authorList>
    </citation>
    <scope>NUCLEOTIDE SEQUENCE [LARGE SCALE GENOMIC DNA]</scope>
    <source>
        <strain evidence="6">ZL_2023a</strain>
    </source>
</reference>
<name>A0AAW0W7S2_CHEQU</name>
<gene>
    <name evidence="6" type="ORF">OTU49_010610</name>
</gene>
<evidence type="ECO:0000256" key="2">
    <source>
        <dbReference type="ARBA" id="ARBA00022694"/>
    </source>
</evidence>
<dbReference type="Gene3D" id="3.30.110.20">
    <property type="entry name" value="Alba-like domain"/>
    <property type="match status" value="1"/>
</dbReference>
<accession>A0AAW0W7S2</accession>
<keyword evidence="2" id="KW-0819">tRNA processing</keyword>
<dbReference type="Pfam" id="PF01918">
    <property type="entry name" value="Alba"/>
    <property type="match status" value="1"/>
</dbReference>
<dbReference type="GO" id="GO:0001682">
    <property type="term" value="P:tRNA 5'-leader removal"/>
    <property type="evidence" value="ECO:0007669"/>
    <property type="project" value="InterPro"/>
</dbReference>
<evidence type="ECO:0000313" key="6">
    <source>
        <dbReference type="EMBL" id="KAK8725537.1"/>
    </source>
</evidence>
<dbReference type="GO" id="GO:0005655">
    <property type="term" value="C:nucleolar ribonuclease P complex"/>
    <property type="evidence" value="ECO:0007669"/>
    <property type="project" value="InterPro"/>
</dbReference>
<feature type="region of interest" description="Disordered" evidence="4">
    <location>
        <begin position="1"/>
        <end position="22"/>
    </location>
</feature>
<dbReference type="InterPro" id="IPR002775">
    <property type="entry name" value="DNA/RNA-bd_Alba-like"/>
</dbReference>
<dbReference type="GO" id="GO:0000172">
    <property type="term" value="C:ribonuclease MRP complex"/>
    <property type="evidence" value="ECO:0007669"/>
    <property type="project" value="InterPro"/>
</dbReference>
<dbReference type="PANTHER" id="PTHR15314">
    <property type="entry name" value="RIBONUCLEASE P PROTEIN SUBUNIT P20"/>
    <property type="match status" value="1"/>
</dbReference>
<keyword evidence="3" id="KW-0539">Nucleus</keyword>
<dbReference type="AlphaFoldDB" id="A0AAW0W7S2"/>
<dbReference type="InterPro" id="IPR014612">
    <property type="entry name" value="Pop7/Rpp20"/>
</dbReference>
<evidence type="ECO:0000313" key="7">
    <source>
        <dbReference type="Proteomes" id="UP001445076"/>
    </source>
</evidence>
<evidence type="ECO:0000259" key="5">
    <source>
        <dbReference type="Pfam" id="PF01918"/>
    </source>
</evidence>
<dbReference type="EMBL" id="JARKIK010000082">
    <property type="protein sequence ID" value="KAK8725537.1"/>
    <property type="molecule type" value="Genomic_DNA"/>
</dbReference>